<evidence type="ECO:0000313" key="14">
    <source>
        <dbReference type="Proteomes" id="UP000825179"/>
    </source>
</evidence>
<proteinExistence type="inferred from homology"/>
<dbReference type="GO" id="GO:0005886">
    <property type="term" value="C:plasma membrane"/>
    <property type="evidence" value="ECO:0007669"/>
    <property type="project" value="UniProtKB-SubCell"/>
</dbReference>
<dbReference type="EMBL" id="AFCE01000147">
    <property type="protein sequence ID" value="EGL82509.1"/>
    <property type="molecule type" value="Genomic_DNA"/>
</dbReference>
<dbReference type="KEGG" id="cthu:HUR95_11785"/>
<dbReference type="Pfam" id="PF01311">
    <property type="entry name" value="Bac_export_1"/>
    <property type="match status" value="1"/>
</dbReference>
<evidence type="ECO:0000313" key="12">
    <source>
        <dbReference type="EMBL" id="QZT33009.1"/>
    </source>
</evidence>
<dbReference type="PANTHER" id="PTHR30065">
    <property type="entry name" value="FLAGELLAR BIOSYNTHETIC PROTEIN FLIR"/>
    <property type="match status" value="1"/>
</dbReference>
<sequence>MLIEWLNDLPAFLLILVRLTAFFVTAPLFSLQGVPHVFKIGLACFLALVSVAVIEVEHPLHLDVGFLVYVVKEALVGLSLGFVAALVIYTVQVAGAFIDFQMGFLIANLVDPQTGAQIPIIGNLKYFLTLLFLLSVDAHHLLIEGVLRSYQLVPVDHYFVPIGSAGVAQFVTHVFVQMFLVALQIAIPIVGALFLVDVSLGILARTVPQINVFVVGLPLKILSGFVLILITLPGFFFILHRLVGEMVDTMGQLLRLLG</sequence>
<keyword evidence="5 10" id="KW-0812">Transmembrane</keyword>
<reference evidence="12" key="3">
    <citation type="submission" date="2021-08" db="EMBL/GenBank/DDBJ databases">
        <authorList>
            <person name="de Jong S."/>
            <person name="van den Broek M."/>
            <person name="Merkel A."/>
            <person name="de la Torre Cortes P."/>
            <person name="Kalamorz F."/>
            <person name="Cook G."/>
            <person name="van Loosdrecht M."/>
            <person name="McMillan D."/>
        </authorList>
    </citation>
    <scope>NUCLEOTIDE SEQUENCE</scope>
    <source>
        <strain evidence="12">TA2.A1</strain>
    </source>
</reference>
<dbReference type="EMBL" id="CP082237">
    <property type="protein sequence ID" value="QZT33009.1"/>
    <property type="molecule type" value="Genomic_DNA"/>
</dbReference>
<evidence type="ECO:0000313" key="11">
    <source>
        <dbReference type="EMBL" id="EGL82509.1"/>
    </source>
</evidence>
<evidence type="ECO:0000256" key="2">
    <source>
        <dbReference type="ARBA" id="ARBA00009772"/>
    </source>
</evidence>
<evidence type="ECO:0000256" key="6">
    <source>
        <dbReference type="ARBA" id="ARBA00022989"/>
    </source>
</evidence>
<evidence type="ECO:0000256" key="4">
    <source>
        <dbReference type="ARBA" id="ARBA00022475"/>
    </source>
</evidence>
<dbReference type="Proteomes" id="UP000010716">
    <property type="component" value="Unassembled WGS sequence"/>
</dbReference>
<feature type="transmembrane region" description="Helical" evidence="10">
    <location>
        <begin position="183"/>
        <end position="204"/>
    </location>
</feature>
<protein>
    <recommendedName>
        <fullName evidence="3 9">Flagellar biosynthetic protein FliR</fullName>
    </recommendedName>
</protein>
<accession>F5L801</accession>
<dbReference type="AlphaFoldDB" id="F5L801"/>
<feature type="transmembrane region" description="Helical" evidence="10">
    <location>
        <begin position="12"/>
        <end position="30"/>
    </location>
</feature>
<dbReference type="OrthoDB" id="9807748at2"/>
<dbReference type="GO" id="GO:0009425">
    <property type="term" value="C:bacterial-type flagellum basal body"/>
    <property type="evidence" value="ECO:0007669"/>
    <property type="project" value="UniProtKB-SubCell"/>
</dbReference>
<dbReference type="PRINTS" id="PR00953">
    <property type="entry name" value="TYPE3IMRPROT"/>
</dbReference>
<feature type="transmembrane region" description="Helical" evidence="10">
    <location>
        <begin position="210"/>
        <end position="239"/>
    </location>
</feature>
<keyword evidence="7 10" id="KW-0472">Membrane</keyword>
<reference evidence="12 14" key="2">
    <citation type="journal article" date="2020" name="Extremophiles">
        <title>Genomic analysis of Caldalkalibacillus thermarum TA2.A1 reveals aerobic alkaliphilic metabolism and evolutionary hallmarks linking alkaliphilic bacteria and plant life.</title>
        <authorList>
            <person name="de Jong S.I."/>
            <person name="van den Broek M.A."/>
            <person name="Merkel A.Y."/>
            <person name="de la Torre Cortes P."/>
            <person name="Kalamorz F."/>
            <person name="Cook G.M."/>
            <person name="van Loosdrecht M.C.M."/>
            <person name="McMillan D.G.G."/>
        </authorList>
    </citation>
    <scope>NUCLEOTIDE SEQUENCE [LARGE SCALE GENOMIC DNA]</scope>
    <source>
        <strain evidence="12 14">TA2.A1</strain>
    </source>
</reference>
<dbReference type="RefSeq" id="WP_007505138.1">
    <property type="nucleotide sequence ID" value="NZ_AFCE01000147.1"/>
</dbReference>
<reference evidence="11 13" key="1">
    <citation type="journal article" date="2011" name="J. Bacteriol.">
        <title>Draft genome sequence of the thermoalkaliphilic Caldalkalibacillus thermarum strain TA2.A1.</title>
        <authorList>
            <person name="Kalamorz F."/>
            <person name="Keis S."/>
            <person name="McMillan D.G."/>
            <person name="Olsson K."/>
            <person name="Stanton J.A."/>
            <person name="Stockwell P."/>
            <person name="Black M.A."/>
            <person name="Klingeman D.M."/>
            <person name="Land M.L."/>
            <person name="Han C.S."/>
            <person name="Martin S.L."/>
            <person name="Becher S.A."/>
            <person name="Peddie C.J."/>
            <person name="Morgan H.W."/>
            <person name="Matthies D."/>
            <person name="Preiss L."/>
            <person name="Meier T."/>
            <person name="Brown S.D."/>
            <person name="Cook G.M."/>
        </authorList>
    </citation>
    <scope>NUCLEOTIDE SEQUENCE [LARGE SCALE GENOMIC DNA]</scope>
    <source>
        <strain evidence="11 13">TA2.A1</strain>
    </source>
</reference>
<evidence type="ECO:0000256" key="5">
    <source>
        <dbReference type="ARBA" id="ARBA00022692"/>
    </source>
</evidence>
<keyword evidence="8 10" id="KW-0975">Bacterial flagellum</keyword>
<keyword evidence="11" id="KW-0969">Cilium</keyword>
<keyword evidence="4 10" id="KW-1003">Cell membrane</keyword>
<dbReference type="Proteomes" id="UP000825179">
    <property type="component" value="Chromosome"/>
</dbReference>
<evidence type="ECO:0000256" key="3">
    <source>
        <dbReference type="ARBA" id="ARBA00021717"/>
    </source>
</evidence>
<dbReference type="InterPro" id="IPR002010">
    <property type="entry name" value="T3SS_IM_R"/>
</dbReference>
<feature type="transmembrane region" description="Helical" evidence="10">
    <location>
        <begin position="37"/>
        <end position="54"/>
    </location>
</feature>
<comment type="similarity">
    <text evidence="2 10">Belongs to the FliR/MopE/SpaR family.</text>
</comment>
<organism evidence="11 13">
    <name type="scientific">Caldalkalibacillus thermarum (strain TA2.A1)</name>
    <dbReference type="NCBI Taxonomy" id="986075"/>
    <lineage>
        <taxon>Bacteria</taxon>
        <taxon>Bacillati</taxon>
        <taxon>Bacillota</taxon>
        <taxon>Bacilli</taxon>
        <taxon>Bacillales</taxon>
        <taxon>Bacillaceae</taxon>
        <taxon>Caldalkalibacillus</taxon>
    </lineage>
</organism>
<keyword evidence="11" id="KW-0966">Cell projection</keyword>
<comment type="function">
    <text evidence="1 10">Role in flagellar biosynthesis.</text>
</comment>
<dbReference type="InterPro" id="IPR006303">
    <property type="entry name" value="FliR"/>
</dbReference>
<keyword evidence="11" id="KW-0282">Flagellum</keyword>
<evidence type="ECO:0000256" key="1">
    <source>
        <dbReference type="ARBA" id="ARBA00002578"/>
    </source>
</evidence>
<name>F5L801_CALTT</name>
<dbReference type="GO" id="GO:0006605">
    <property type="term" value="P:protein targeting"/>
    <property type="evidence" value="ECO:0007669"/>
    <property type="project" value="UniProtKB-UniRule"/>
</dbReference>
<evidence type="ECO:0000256" key="10">
    <source>
        <dbReference type="RuleBase" id="RU362071"/>
    </source>
</evidence>
<dbReference type="eggNOG" id="COG1684">
    <property type="taxonomic scope" value="Bacteria"/>
</dbReference>
<dbReference type="NCBIfam" id="TIGR01400">
    <property type="entry name" value="fliR"/>
    <property type="match status" value="1"/>
</dbReference>
<evidence type="ECO:0000256" key="7">
    <source>
        <dbReference type="ARBA" id="ARBA00023136"/>
    </source>
</evidence>
<feature type="transmembrane region" description="Helical" evidence="10">
    <location>
        <begin position="74"/>
        <end position="98"/>
    </location>
</feature>
<comment type="subcellular location">
    <subcellularLocation>
        <location evidence="10">Cell membrane</location>
        <topology evidence="10">Multi-pass membrane protein</topology>
    </subcellularLocation>
    <subcellularLocation>
        <location evidence="10">Bacterial flagellum basal body</location>
    </subcellularLocation>
</comment>
<keyword evidence="6 10" id="KW-1133">Transmembrane helix</keyword>
<gene>
    <name evidence="12" type="primary">fliR</name>
    <name evidence="11" type="ORF">CathTA2_1951</name>
    <name evidence="12" type="ORF">HUR95_11785</name>
</gene>
<dbReference type="PANTHER" id="PTHR30065:SF1">
    <property type="entry name" value="SURFACE PRESENTATION OF ANTIGENS PROTEIN SPAR"/>
    <property type="match status" value="1"/>
</dbReference>
<keyword evidence="14" id="KW-1185">Reference proteome</keyword>
<evidence type="ECO:0000313" key="13">
    <source>
        <dbReference type="Proteomes" id="UP000010716"/>
    </source>
</evidence>
<evidence type="ECO:0000256" key="9">
    <source>
        <dbReference type="NCBIfam" id="TIGR01400"/>
    </source>
</evidence>
<evidence type="ECO:0000256" key="8">
    <source>
        <dbReference type="ARBA" id="ARBA00023143"/>
    </source>
</evidence>
<dbReference type="GO" id="GO:0044780">
    <property type="term" value="P:bacterial-type flagellum assembly"/>
    <property type="evidence" value="ECO:0007669"/>
    <property type="project" value="UniProtKB-UniRule"/>
</dbReference>